<name>A0AAW2G582_9HYME</name>
<feature type="chain" id="PRO_5043632296" evidence="2">
    <location>
        <begin position="32"/>
        <end position="117"/>
    </location>
</feature>
<keyword evidence="2" id="KW-0732">Signal</keyword>
<keyword evidence="4" id="KW-1185">Reference proteome</keyword>
<dbReference type="PANTHER" id="PTHR11475:SF144">
    <property type="entry name" value="NAD(P)H OXIDASE (H2O2-FORMING)"/>
    <property type="match status" value="1"/>
</dbReference>
<reference evidence="3 4" key="1">
    <citation type="submission" date="2023-03" db="EMBL/GenBank/DDBJ databases">
        <title>High recombination rates correlate with genetic variation in Cardiocondyla obscurior ants.</title>
        <authorList>
            <person name="Errbii M."/>
        </authorList>
    </citation>
    <scope>NUCLEOTIDE SEQUENCE [LARGE SCALE GENOMIC DNA]</scope>
    <source>
        <strain evidence="3">Alpha-2009</strain>
        <tissue evidence="3">Whole body</tissue>
    </source>
</reference>
<sequence>MIRRRPPARSIAPLCAIAWAFWIALPAQTDAGSSYADNKQRYDGFYNNLIHPDWGAIDSRLIRKVPAAYSDGVYTMAGQDRPSPRKLSDLFMQGDDGLPSVKNRTALFAFFGEHNYE</sequence>
<dbReference type="GO" id="GO:0020037">
    <property type="term" value="F:heme binding"/>
    <property type="evidence" value="ECO:0007669"/>
    <property type="project" value="InterPro"/>
</dbReference>
<organism evidence="3 4">
    <name type="scientific">Cardiocondyla obscurior</name>
    <dbReference type="NCBI Taxonomy" id="286306"/>
    <lineage>
        <taxon>Eukaryota</taxon>
        <taxon>Metazoa</taxon>
        <taxon>Ecdysozoa</taxon>
        <taxon>Arthropoda</taxon>
        <taxon>Hexapoda</taxon>
        <taxon>Insecta</taxon>
        <taxon>Pterygota</taxon>
        <taxon>Neoptera</taxon>
        <taxon>Endopterygota</taxon>
        <taxon>Hymenoptera</taxon>
        <taxon>Apocrita</taxon>
        <taxon>Aculeata</taxon>
        <taxon>Formicoidea</taxon>
        <taxon>Formicidae</taxon>
        <taxon>Myrmicinae</taxon>
        <taxon>Cardiocondyla</taxon>
    </lineage>
</organism>
<dbReference type="InterPro" id="IPR019791">
    <property type="entry name" value="Haem_peroxidase_animal"/>
</dbReference>
<feature type="signal peptide" evidence="2">
    <location>
        <begin position="1"/>
        <end position="31"/>
    </location>
</feature>
<evidence type="ECO:0000256" key="2">
    <source>
        <dbReference type="SAM" id="SignalP"/>
    </source>
</evidence>
<dbReference type="GO" id="GO:0006979">
    <property type="term" value="P:response to oxidative stress"/>
    <property type="evidence" value="ECO:0007669"/>
    <property type="project" value="InterPro"/>
</dbReference>
<dbReference type="Gene3D" id="1.10.640.10">
    <property type="entry name" value="Haem peroxidase domain superfamily, animal type"/>
    <property type="match status" value="1"/>
</dbReference>
<dbReference type="Proteomes" id="UP001430953">
    <property type="component" value="Unassembled WGS sequence"/>
</dbReference>
<dbReference type="EMBL" id="JADYXP020000006">
    <property type="protein sequence ID" value="KAL0122389.1"/>
    <property type="molecule type" value="Genomic_DNA"/>
</dbReference>
<evidence type="ECO:0000313" key="4">
    <source>
        <dbReference type="Proteomes" id="UP001430953"/>
    </source>
</evidence>
<evidence type="ECO:0000313" key="3">
    <source>
        <dbReference type="EMBL" id="KAL0122389.1"/>
    </source>
</evidence>
<keyword evidence="1" id="KW-0560">Oxidoreductase</keyword>
<dbReference type="PROSITE" id="PS50292">
    <property type="entry name" value="PEROXIDASE_3"/>
    <property type="match status" value="1"/>
</dbReference>
<gene>
    <name evidence="3" type="ORF">PUN28_007246</name>
</gene>
<proteinExistence type="predicted"/>
<protein>
    <submittedName>
        <fullName evidence="3">Uncharacterized protein</fullName>
    </submittedName>
</protein>
<keyword evidence="1" id="KW-0575">Peroxidase</keyword>
<dbReference type="PANTHER" id="PTHR11475">
    <property type="entry name" value="OXIDASE/PEROXIDASE"/>
    <property type="match status" value="1"/>
</dbReference>
<evidence type="ECO:0000256" key="1">
    <source>
        <dbReference type="ARBA" id="ARBA00022559"/>
    </source>
</evidence>
<accession>A0AAW2G582</accession>
<comment type="caution">
    <text evidence="3">The sequence shown here is derived from an EMBL/GenBank/DDBJ whole genome shotgun (WGS) entry which is preliminary data.</text>
</comment>
<dbReference type="InterPro" id="IPR010255">
    <property type="entry name" value="Haem_peroxidase_sf"/>
</dbReference>
<dbReference type="InterPro" id="IPR037120">
    <property type="entry name" value="Haem_peroxidase_sf_animal"/>
</dbReference>
<dbReference type="SUPFAM" id="SSF48113">
    <property type="entry name" value="Heme-dependent peroxidases"/>
    <property type="match status" value="1"/>
</dbReference>
<dbReference type="Pfam" id="PF03098">
    <property type="entry name" value="An_peroxidase"/>
    <property type="match status" value="1"/>
</dbReference>
<dbReference type="AlphaFoldDB" id="A0AAW2G582"/>
<dbReference type="GO" id="GO:0004601">
    <property type="term" value="F:peroxidase activity"/>
    <property type="evidence" value="ECO:0007669"/>
    <property type="project" value="UniProtKB-KW"/>
</dbReference>